<dbReference type="VEuPathDB" id="FungiDB:PSHT_11749"/>
<dbReference type="Proteomes" id="UP000239156">
    <property type="component" value="Unassembled WGS sequence"/>
</dbReference>
<feature type="transmembrane region" description="Helical" evidence="1">
    <location>
        <begin position="280"/>
        <end position="301"/>
    </location>
</feature>
<feature type="non-terminal residue" evidence="3">
    <location>
        <position position="1"/>
    </location>
</feature>
<feature type="signal peptide" evidence="2">
    <location>
        <begin position="1"/>
        <end position="27"/>
    </location>
</feature>
<protein>
    <recommendedName>
        <fullName evidence="5">Secreted protein</fullName>
    </recommendedName>
</protein>
<keyword evidence="1" id="KW-0812">Transmembrane</keyword>
<dbReference type="AlphaFoldDB" id="A0A2S4UHR4"/>
<comment type="caution">
    <text evidence="3">The sequence shown here is derived from an EMBL/GenBank/DDBJ whole genome shotgun (WGS) entry which is preliminary data.</text>
</comment>
<proteinExistence type="predicted"/>
<dbReference type="VEuPathDB" id="FungiDB:PSTT_15427"/>
<feature type="chain" id="PRO_5015441192" description="Secreted protein" evidence="2">
    <location>
        <begin position="28"/>
        <end position="397"/>
    </location>
</feature>
<evidence type="ECO:0008006" key="5">
    <source>
        <dbReference type="Google" id="ProtNLM"/>
    </source>
</evidence>
<organism evidence="3 4">
    <name type="scientific">Puccinia striiformis</name>
    <dbReference type="NCBI Taxonomy" id="27350"/>
    <lineage>
        <taxon>Eukaryota</taxon>
        <taxon>Fungi</taxon>
        <taxon>Dikarya</taxon>
        <taxon>Basidiomycota</taxon>
        <taxon>Pucciniomycotina</taxon>
        <taxon>Pucciniomycetes</taxon>
        <taxon>Pucciniales</taxon>
        <taxon>Pucciniaceae</taxon>
        <taxon>Puccinia</taxon>
    </lineage>
</organism>
<reference evidence="3" key="1">
    <citation type="submission" date="2017-12" db="EMBL/GenBank/DDBJ databases">
        <title>Gene loss provides genomic basis for host adaptation in cereal stripe rust fungi.</title>
        <authorList>
            <person name="Xia C."/>
        </authorList>
    </citation>
    <scope>NUCLEOTIDE SEQUENCE [LARGE SCALE GENOMIC DNA]</scope>
    <source>
        <strain evidence="3">93-210</strain>
    </source>
</reference>
<keyword evidence="2" id="KW-0732">Signal</keyword>
<keyword evidence="4" id="KW-1185">Reference proteome</keyword>
<sequence length="397" mass="42603">IPDQPPPMNLLSLILYLSCATIPAVLAAGTPKQPDPKTTVHSGWCVAEERGKIGQGYHFVKANSVGPAEDKNYNCIGKKYGDNSACCLDDFIPDPKDLTPLDDNSIIPAVLAVRAPKQPDPKTTVVFTCADLDGLPSGWCIAKENGKNEDDAYYFVKATAVGTGKDLNYNCIGKKYSDNSACCNDSFKPAPDAAFPIYAVWAAGATTTPDPKTTVAFTCADAKDQPTGWCVTEVKSRFVHGLYNFAEANAVGPPKNLNYNCIGKPYAENSVCCKSTYKPIMILLSLIIYLSCATTSAVLAAGAPPTPDPKTTVVFTCADSKDQPNGWCVARKKPKPPYEYGFVEANVVGPAKDFNYNCIGKTYADNNVCCKSTFKPNPNGRTTFTSDDCQIKKSIGT</sequence>
<name>A0A2S4UHR4_9BASI</name>
<evidence type="ECO:0000313" key="4">
    <source>
        <dbReference type="Proteomes" id="UP000239156"/>
    </source>
</evidence>
<keyword evidence="1" id="KW-1133">Transmembrane helix</keyword>
<accession>A0A2S4UHR4</accession>
<evidence type="ECO:0000256" key="1">
    <source>
        <dbReference type="SAM" id="Phobius"/>
    </source>
</evidence>
<gene>
    <name evidence="3" type="ORF">PSTT_15427</name>
</gene>
<keyword evidence="1" id="KW-0472">Membrane</keyword>
<evidence type="ECO:0000256" key="2">
    <source>
        <dbReference type="SAM" id="SignalP"/>
    </source>
</evidence>
<evidence type="ECO:0000313" key="3">
    <source>
        <dbReference type="EMBL" id="POV96800.1"/>
    </source>
</evidence>
<dbReference type="EMBL" id="PKSL01000284">
    <property type="protein sequence ID" value="POV96800.1"/>
    <property type="molecule type" value="Genomic_DNA"/>
</dbReference>